<dbReference type="Pfam" id="PF03226">
    <property type="entry name" value="Yippee-Mis18"/>
    <property type="match status" value="1"/>
</dbReference>
<evidence type="ECO:0000256" key="5">
    <source>
        <dbReference type="ARBA" id="ARBA00022618"/>
    </source>
</evidence>
<evidence type="ECO:0000256" key="7">
    <source>
        <dbReference type="ARBA" id="ARBA00022776"/>
    </source>
</evidence>
<protein>
    <recommendedName>
        <fullName evidence="12">Mis18 domain-containing protein</fullName>
    </recommendedName>
</protein>
<evidence type="ECO:0000256" key="10">
    <source>
        <dbReference type="ARBA" id="ARBA00023306"/>
    </source>
</evidence>
<sequence length="224" mass="24878">MCGDLNAARRAPVNGCGLVEKMDKVVLGSLKVKDCVIFQCKRCHTVLGDSLQTCGSSLSLNMLMCLRVTENVDMDPTSFIGCEGPMSKCLYKSLYCSFCRSHVGIVPFSTTDSLDYLRGLYCLDKHALHCYMLQSNSQVKPAALNFQPPCLIQHIGELKRQIVVAHYRLLAAMNKLNELVGEESGQDTSATAERQRYARLRRNSSWMLATPSDSQICERAANNL</sequence>
<dbReference type="GO" id="GO:0007059">
    <property type="term" value="P:chromosome segregation"/>
    <property type="evidence" value="ECO:0007669"/>
    <property type="project" value="TreeGrafter"/>
</dbReference>
<dbReference type="PANTHER" id="PTHR16431">
    <property type="entry name" value="NEUROGENIC PROTEIN MASTERMIND"/>
    <property type="match status" value="1"/>
</dbReference>
<dbReference type="STRING" id="137246.A0A401RT26"/>
<evidence type="ECO:0000256" key="6">
    <source>
        <dbReference type="ARBA" id="ARBA00022723"/>
    </source>
</evidence>
<feature type="domain" description="Mis18" evidence="12">
    <location>
        <begin position="35"/>
        <end position="133"/>
    </location>
</feature>
<dbReference type="GO" id="GO:0005634">
    <property type="term" value="C:nucleus"/>
    <property type="evidence" value="ECO:0007669"/>
    <property type="project" value="UniProtKB-SubCell"/>
</dbReference>
<dbReference type="InterPro" id="IPR004910">
    <property type="entry name" value="Yippee/Mis18/Cereblon"/>
</dbReference>
<dbReference type="Proteomes" id="UP000287033">
    <property type="component" value="Unassembled WGS sequence"/>
</dbReference>
<comment type="subcellular location">
    <subcellularLocation>
        <location evidence="3">Chromosome</location>
        <location evidence="3">Centromere</location>
    </subcellularLocation>
    <subcellularLocation>
        <location evidence="2">Nucleus</location>
    </subcellularLocation>
</comment>
<dbReference type="AlphaFoldDB" id="A0A401RT26"/>
<evidence type="ECO:0000256" key="3">
    <source>
        <dbReference type="ARBA" id="ARBA00004584"/>
    </source>
</evidence>
<evidence type="ECO:0000256" key="11">
    <source>
        <dbReference type="ARBA" id="ARBA00023328"/>
    </source>
</evidence>
<evidence type="ECO:0000259" key="12">
    <source>
        <dbReference type="PROSITE" id="PS51793"/>
    </source>
</evidence>
<keyword evidence="9" id="KW-0539">Nucleus</keyword>
<name>A0A401RT26_CHIPU</name>
<evidence type="ECO:0000313" key="14">
    <source>
        <dbReference type="Proteomes" id="UP000287033"/>
    </source>
</evidence>
<keyword evidence="14" id="KW-1185">Reference proteome</keyword>
<dbReference type="OMA" id="MDIHNVP"/>
<keyword evidence="7" id="KW-0498">Mitosis</keyword>
<keyword evidence="10" id="KW-0131">Cell cycle</keyword>
<evidence type="ECO:0000256" key="8">
    <source>
        <dbReference type="ARBA" id="ARBA00022833"/>
    </source>
</evidence>
<gene>
    <name evidence="13" type="ORF">chiPu_0019761</name>
</gene>
<dbReference type="PROSITE" id="PS51793">
    <property type="entry name" value="MIS18"/>
    <property type="match status" value="1"/>
</dbReference>
<evidence type="ECO:0000256" key="1">
    <source>
        <dbReference type="ARBA" id="ARBA00003694"/>
    </source>
</evidence>
<keyword evidence="4" id="KW-0158">Chromosome</keyword>
<evidence type="ECO:0000313" key="13">
    <source>
        <dbReference type="EMBL" id="GCC21294.1"/>
    </source>
</evidence>
<evidence type="ECO:0000256" key="9">
    <source>
        <dbReference type="ARBA" id="ARBA00023242"/>
    </source>
</evidence>
<proteinExistence type="predicted"/>
<comment type="caution">
    <text evidence="13">The sequence shown here is derived from an EMBL/GenBank/DDBJ whole genome shotgun (WGS) entry which is preliminary data.</text>
</comment>
<accession>A0A401RT26</accession>
<keyword evidence="11" id="KW-0137">Centromere</keyword>
<keyword evidence="5" id="KW-0132">Cell division</keyword>
<dbReference type="GO" id="GO:0000785">
    <property type="term" value="C:chromatin"/>
    <property type="evidence" value="ECO:0007669"/>
    <property type="project" value="TreeGrafter"/>
</dbReference>
<organism evidence="13 14">
    <name type="scientific">Chiloscyllium punctatum</name>
    <name type="common">Brownbanded bambooshark</name>
    <name type="synonym">Hemiscyllium punctatum</name>
    <dbReference type="NCBI Taxonomy" id="137246"/>
    <lineage>
        <taxon>Eukaryota</taxon>
        <taxon>Metazoa</taxon>
        <taxon>Chordata</taxon>
        <taxon>Craniata</taxon>
        <taxon>Vertebrata</taxon>
        <taxon>Chondrichthyes</taxon>
        <taxon>Elasmobranchii</taxon>
        <taxon>Galeomorphii</taxon>
        <taxon>Galeoidea</taxon>
        <taxon>Orectolobiformes</taxon>
        <taxon>Hemiscylliidae</taxon>
        <taxon>Chiloscyllium</taxon>
    </lineage>
</organism>
<dbReference type="OrthoDB" id="9926299at2759"/>
<evidence type="ECO:0000256" key="4">
    <source>
        <dbReference type="ARBA" id="ARBA00022454"/>
    </source>
</evidence>
<dbReference type="GO" id="GO:0000775">
    <property type="term" value="C:chromosome, centromeric region"/>
    <property type="evidence" value="ECO:0007669"/>
    <property type="project" value="UniProtKB-SubCell"/>
</dbReference>
<keyword evidence="8" id="KW-0862">Zinc</keyword>
<dbReference type="EMBL" id="BEZZ01002156">
    <property type="protein sequence ID" value="GCC21294.1"/>
    <property type="molecule type" value="Genomic_DNA"/>
</dbReference>
<reference evidence="13 14" key="1">
    <citation type="journal article" date="2018" name="Nat. Ecol. Evol.">
        <title>Shark genomes provide insights into elasmobranch evolution and the origin of vertebrates.</title>
        <authorList>
            <person name="Hara Y"/>
            <person name="Yamaguchi K"/>
            <person name="Onimaru K"/>
            <person name="Kadota M"/>
            <person name="Koyanagi M"/>
            <person name="Keeley SD"/>
            <person name="Tatsumi K"/>
            <person name="Tanaka K"/>
            <person name="Motone F"/>
            <person name="Kageyama Y"/>
            <person name="Nozu R"/>
            <person name="Adachi N"/>
            <person name="Nishimura O"/>
            <person name="Nakagawa R"/>
            <person name="Tanegashima C"/>
            <person name="Kiyatake I"/>
            <person name="Matsumoto R"/>
            <person name="Murakumo K"/>
            <person name="Nishida K"/>
            <person name="Terakita A"/>
            <person name="Kuratani S"/>
            <person name="Sato K"/>
            <person name="Hyodo S Kuraku.S."/>
        </authorList>
    </citation>
    <scope>NUCLEOTIDE SEQUENCE [LARGE SCALE GENOMIC DNA]</scope>
</reference>
<dbReference type="InterPro" id="IPR034752">
    <property type="entry name" value="Mis18"/>
</dbReference>
<dbReference type="GO" id="GO:0046872">
    <property type="term" value="F:metal ion binding"/>
    <property type="evidence" value="ECO:0007669"/>
    <property type="project" value="UniProtKB-KW"/>
</dbReference>
<comment type="function">
    <text evidence="1">Required for recruitment of CENPA to centromeres and normal chromosome segregation during mitosis.</text>
</comment>
<evidence type="ECO:0000256" key="2">
    <source>
        <dbReference type="ARBA" id="ARBA00004123"/>
    </source>
</evidence>
<dbReference type="GO" id="GO:0051301">
    <property type="term" value="P:cell division"/>
    <property type="evidence" value="ECO:0007669"/>
    <property type="project" value="UniProtKB-KW"/>
</dbReference>
<dbReference type="PANTHER" id="PTHR16431:SF3">
    <property type="entry name" value="PROTEIN MIS18-BETA"/>
    <property type="match status" value="1"/>
</dbReference>
<keyword evidence="6" id="KW-0479">Metal-binding</keyword>
<dbReference type="GO" id="GO:0034080">
    <property type="term" value="P:CENP-A containing chromatin assembly"/>
    <property type="evidence" value="ECO:0007669"/>
    <property type="project" value="TreeGrafter"/>
</dbReference>